<organism evidence="2 3">
    <name type="scientific">Pelagomonas calceolata</name>
    <dbReference type="NCBI Taxonomy" id="35677"/>
    <lineage>
        <taxon>Eukaryota</taxon>
        <taxon>Sar</taxon>
        <taxon>Stramenopiles</taxon>
        <taxon>Ochrophyta</taxon>
        <taxon>Pelagophyceae</taxon>
        <taxon>Pelagomonadales</taxon>
        <taxon>Pelagomonadaceae</taxon>
        <taxon>Pelagomonas</taxon>
    </lineage>
</organism>
<dbReference type="PROSITE" id="PS51257">
    <property type="entry name" value="PROKAR_LIPOPROTEIN"/>
    <property type="match status" value="1"/>
</dbReference>
<evidence type="ECO:0000313" key="3">
    <source>
        <dbReference type="Proteomes" id="UP000789595"/>
    </source>
</evidence>
<evidence type="ECO:0000313" key="2">
    <source>
        <dbReference type="EMBL" id="CAH0370185.1"/>
    </source>
</evidence>
<dbReference type="AlphaFoldDB" id="A0A8J2WIM9"/>
<gene>
    <name evidence="2" type="ORF">PECAL_3P00560</name>
</gene>
<evidence type="ECO:0000256" key="1">
    <source>
        <dbReference type="SAM" id="SignalP"/>
    </source>
</evidence>
<name>A0A8J2WIM9_9STRA</name>
<sequence length="228" mass="24552">MAARAASMLAAFVIGCTAWRPALISHRNALRAIRTKRLAQPEADEECIAVDDWAVGEFAARCAPMEPSQDLGPGQVVSACFRGLQFVDIPTKNAGLERCHAFMTLGARVAVTAVGRQEENRGVDVFIERGQLSPVLRPFFGASRIDIGELTEIAGTPTRGALASVALRVVGSPMGAMRHPSGIPKDDIALSNAIFAIRLEKQRRPPPRDVWLITDIIDTSCVGSNRPL</sequence>
<accession>A0A8J2WIM9</accession>
<reference evidence="2" key="1">
    <citation type="submission" date="2021-11" db="EMBL/GenBank/DDBJ databases">
        <authorList>
            <consortium name="Genoscope - CEA"/>
            <person name="William W."/>
        </authorList>
    </citation>
    <scope>NUCLEOTIDE SEQUENCE</scope>
</reference>
<protein>
    <submittedName>
        <fullName evidence="2">Uncharacterized protein</fullName>
    </submittedName>
</protein>
<feature type="signal peptide" evidence="1">
    <location>
        <begin position="1"/>
        <end position="18"/>
    </location>
</feature>
<comment type="caution">
    <text evidence="2">The sequence shown here is derived from an EMBL/GenBank/DDBJ whole genome shotgun (WGS) entry which is preliminary data.</text>
</comment>
<keyword evidence="1" id="KW-0732">Signal</keyword>
<dbReference type="Proteomes" id="UP000789595">
    <property type="component" value="Unassembled WGS sequence"/>
</dbReference>
<proteinExistence type="predicted"/>
<keyword evidence="3" id="KW-1185">Reference proteome</keyword>
<feature type="chain" id="PRO_5035240436" evidence="1">
    <location>
        <begin position="19"/>
        <end position="228"/>
    </location>
</feature>
<dbReference type="EMBL" id="CAKKNE010000003">
    <property type="protein sequence ID" value="CAH0370185.1"/>
    <property type="molecule type" value="Genomic_DNA"/>
</dbReference>